<reference evidence="2 3" key="1">
    <citation type="submission" date="2018-12" db="EMBL/GenBank/DDBJ databases">
        <authorList>
            <consortium name="Pathogen Informatics"/>
        </authorList>
    </citation>
    <scope>NUCLEOTIDE SEQUENCE [LARGE SCALE GENOMIC DNA]</scope>
    <source>
        <strain evidence="2 3">NCTC13098</strain>
    </source>
</reference>
<feature type="compositionally biased region" description="Polar residues" evidence="1">
    <location>
        <begin position="27"/>
        <end position="41"/>
    </location>
</feature>
<evidence type="ECO:0000256" key="1">
    <source>
        <dbReference type="SAM" id="MobiDB-lite"/>
    </source>
</evidence>
<dbReference type="Proteomes" id="UP000274346">
    <property type="component" value="Chromosome"/>
</dbReference>
<organism evidence="2 3">
    <name type="scientific">Raoultella terrigena</name>
    <name type="common">Klebsiella terrigena</name>
    <dbReference type="NCBI Taxonomy" id="577"/>
    <lineage>
        <taxon>Bacteria</taxon>
        <taxon>Pseudomonadati</taxon>
        <taxon>Pseudomonadota</taxon>
        <taxon>Gammaproteobacteria</taxon>
        <taxon>Enterobacterales</taxon>
        <taxon>Enterobacteriaceae</taxon>
        <taxon>Klebsiella/Raoultella group</taxon>
        <taxon>Raoultella</taxon>
    </lineage>
</organism>
<dbReference type="AlphaFoldDB" id="A0A3P8L148"/>
<dbReference type="KEGG" id="rtg:NCTC13098_05546"/>
<accession>A0A3P8L148</accession>
<evidence type="ECO:0000313" key="2">
    <source>
        <dbReference type="EMBL" id="VDR29142.1"/>
    </source>
</evidence>
<evidence type="ECO:0000313" key="3">
    <source>
        <dbReference type="Proteomes" id="UP000274346"/>
    </source>
</evidence>
<name>A0A3P8L148_RAOTE</name>
<dbReference type="EMBL" id="LR131271">
    <property type="protein sequence ID" value="VDR29142.1"/>
    <property type="molecule type" value="Genomic_DNA"/>
</dbReference>
<protein>
    <submittedName>
        <fullName evidence="2">Uncharacterized protein</fullName>
    </submittedName>
</protein>
<gene>
    <name evidence="2" type="ORF">NCTC13098_05546</name>
</gene>
<feature type="region of interest" description="Disordered" evidence="1">
    <location>
        <begin position="21"/>
        <end position="41"/>
    </location>
</feature>
<sequence>MALGLTPISVAMRGFSATARMPRPKRVNSTSSHRPSMTAKASATVTMPVTVTIAGGCAALPWVIAIGSIGRICGNISGLRVQIIIATVCSSTDTPIPEISGARRGALRRRR</sequence>
<proteinExistence type="predicted"/>